<accession>A0A7G8BJN5</accession>
<evidence type="ECO:0000256" key="1">
    <source>
        <dbReference type="SAM" id="SignalP"/>
    </source>
</evidence>
<dbReference type="KEGG" id="adin:H7849_01745"/>
<name>A0A7G8BJN5_9BACT</name>
<feature type="signal peptide" evidence="1">
    <location>
        <begin position="1"/>
        <end position="23"/>
    </location>
</feature>
<evidence type="ECO:0000313" key="2">
    <source>
        <dbReference type="EMBL" id="QNI32755.1"/>
    </source>
</evidence>
<keyword evidence="1" id="KW-0732">Signal</keyword>
<sequence>MKRIRKYFGIITTALALTTVAAAESEIQNVSQLVAADAVLLQNVDARTVKQGDTVKARLTESVHIAGDTKLPHNTLLIGHIDEVQPSGNDGISRVVLTFDRAQLVNGQQITIKSTIVGVYPDGTDENDLMHPSLNPDLKVYQEPSSRHGYALSSNVADSSSGTLSANGKDVHLKKQTELVFALAPVAGATFASAGK</sequence>
<proteinExistence type="predicted"/>
<protein>
    <submittedName>
        <fullName evidence="2">Uncharacterized protein</fullName>
    </submittedName>
</protein>
<dbReference type="EMBL" id="CP060394">
    <property type="protein sequence ID" value="QNI32755.1"/>
    <property type="molecule type" value="Genomic_DNA"/>
</dbReference>
<reference evidence="2 3" key="1">
    <citation type="submission" date="2020-08" db="EMBL/GenBank/DDBJ databases">
        <title>Edaphobacter telluris sp. nov. and Acidobacterium dinghuensis sp. nov., two acidobacteria isolated from forest soil.</title>
        <authorList>
            <person name="Fu J."/>
            <person name="Qiu L."/>
        </authorList>
    </citation>
    <scope>NUCLEOTIDE SEQUENCE [LARGE SCALE GENOMIC DNA]</scope>
    <source>
        <strain evidence="2">4Y35</strain>
    </source>
</reference>
<dbReference type="Proteomes" id="UP000515312">
    <property type="component" value="Chromosome"/>
</dbReference>
<dbReference type="AlphaFoldDB" id="A0A7G8BJN5"/>
<dbReference type="RefSeq" id="WP_186743709.1">
    <property type="nucleotide sequence ID" value="NZ_CP060394.1"/>
</dbReference>
<gene>
    <name evidence="2" type="ORF">H7849_01745</name>
</gene>
<organism evidence="2 3">
    <name type="scientific">Alloacidobacterium dinghuense</name>
    <dbReference type="NCBI Taxonomy" id="2763107"/>
    <lineage>
        <taxon>Bacteria</taxon>
        <taxon>Pseudomonadati</taxon>
        <taxon>Acidobacteriota</taxon>
        <taxon>Terriglobia</taxon>
        <taxon>Terriglobales</taxon>
        <taxon>Acidobacteriaceae</taxon>
        <taxon>Alloacidobacterium</taxon>
    </lineage>
</organism>
<feature type="chain" id="PRO_5028815801" evidence="1">
    <location>
        <begin position="24"/>
        <end position="196"/>
    </location>
</feature>
<keyword evidence="3" id="KW-1185">Reference proteome</keyword>
<evidence type="ECO:0000313" key="3">
    <source>
        <dbReference type="Proteomes" id="UP000515312"/>
    </source>
</evidence>